<gene>
    <name evidence="2" type="ORF">DILT_LOCUS13337</name>
</gene>
<name>A0A3P7PGC9_DIBLA</name>
<reference evidence="2 3" key="1">
    <citation type="submission" date="2018-11" db="EMBL/GenBank/DDBJ databases">
        <authorList>
            <consortium name="Pathogen Informatics"/>
        </authorList>
    </citation>
    <scope>NUCLEOTIDE SEQUENCE [LARGE SCALE GENOMIC DNA]</scope>
</reference>
<dbReference type="OrthoDB" id="10061327at2759"/>
<proteinExistence type="predicted"/>
<feature type="compositionally biased region" description="Acidic residues" evidence="1">
    <location>
        <begin position="128"/>
        <end position="144"/>
    </location>
</feature>
<keyword evidence="3" id="KW-1185">Reference proteome</keyword>
<protein>
    <submittedName>
        <fullName evidence="2">Uncharacterized protein</fullName>
    </submittedName>
</protein>
<accession>A0A3P7PGC9</accession>
<feature type="compositionally biased region" description="Polar residues" evidence="1">
    <location>
        <begin position="161"/>
        <end position="185"/>
    </location>
</feature>
<evidence type="ECO:0000313" key="2">
    <source>
        <dbReference type="EMBL" id="VDN19072.1"/>
    </source>
</evidence>
<dbReference type="AlphaFoldDB" id="A0A3P7PGC9"/>
<evidence type="ECO:0000313" key="3">
    <source>
        <dbReference type="Proteomes" id="UP000281553"/>
    </source>
</evidence>
<evidence type="ECO:0000256" key="1">
    <source>
        <dbReference type="SAM" id="MobiDB-lite"/>
    </source>
</evidence>
<organism evidence="2 3">
    <name type="scientific">Dibothriocephalus latus</name>
    <name type="common">Fish tapeworm</name>
    <name type="synonym">Diphyllobothrium latum</name>
    <dbReference type="NCBI Taxonomy" id="60516"/>
    <lineage>
        <taxon>Eukaryota</taxon>
        <taxon>Metazoa</taxon>
        <taxon>Spiralia</taxon>
        <taxon>Lophotrochozoa</taxon>
        <taxon>Platyhelminthes</taxon>
        <taxon>Cestoda</taxon>
        <taxon>Eucestoda</taxon>
        <taxon>Diphyllobothriidea</taxon>
        <taxon>Diphyllobothriidae</taxon>
        <taxon>Dibothriocephalus</taxon>
    </lineage>
</organism>
<sequence length="213" mass="22581">MLYNLRLPTPSTRGANLRSASIDRHYGQQSGLNTDGGPAAVILRRPNTGTPVSVSDTGRALTMFFPTSSSTDPATSSTNSTVFRDPLSEASMYDESLESCCTTTAGSTLHRYSTTTLQMPAPLRSNEEAEEEEEDGDGDDEENEGYGTEGDATADSEGDITSENVTAATVSGHLSATDSLKSGRHTISSTYDRALAGAKRTPIAVLTAERRCE</sequence>
<feature type="region of interest" description="Disordered" evidence="1">
    <location>
        <begin position="111"/>
        <end position="185"/>
    </location>
</feature>
<dbReference type="EMBL" id="UYRU01069848">
    <property type="protein sequence ID" value="VDN19072.1"/>
    <property type="molecule type" value="Genomic_DNA"/>
</dbReference>
<dbReference type="Proteomes" id="UP000281553">
    <property type="component" value="Unassembled WGS sequence"/>
</dbReference>